<sequence length="71" mass="8133">MEDHYDWVEAFEAWLQRRNVHINWQFTPVSATNQWSATVVVAGHVFTGVGPSKSRAKKDTVMQIANAQILY</sequence>
<dbReference type="CDD" id="cd00048">
    <property type="entry name" value="DSRM_SF"/>
    <property type="match status" value="1"/>
</dbReference>
<organism evidence="1 2">
    <name type="scientific">Rhizoctonia solani</name>
    <dbReference type="NCBI Taxonomy" id="456999"/>
    <lineage>
        <taxon>Eukaryota</taxon>
        <taxon>Fungi</taxon>
        <taxon>Dikarya</taxon>
        <taxon>Basidiomycota</taxon>
        <taxon>Agaricomycotina</taxon>
        <taxon>Agaricomycetes</taxon>
        <taxon>Cantharellales</taxon>
        <taxon>Ceratobasidiaceae</taxon>
        <taxon>Rhizoctonia</taxon>
    </lineage>
</organism>
<name>A0A8H3E5N2_9AGAM</name>
<protein>
    <submittedName>
        <fullName evidence="1">Uncharacterized protein</fullName>
    </submittedName>
</protein>
<comment type="caution">
    <text evidence="1">The sequence shown here is derived from an EMBL/GenBank/DDBJ whole genome shotgun (WGS) entry which is preliminary data.</text>
</comment>
<dbReference type="Proteomes" id="UP000663827">
    <property type="component" value="Unassembled WGS sequence"/>
</dbReference>
<dbReference type="AlphaFoldDB" id="A0A8H3E5N2"/>
<proteinExistence type="predicted"/>
<dbReference type="SUPFAM" id="SSF54768">
    <property type="entry name" value="dsRNA-binding domain-like"/>
    <property type="match status" value="1"/>
</dbReference>
<dbReference type="EMBL" id="CAJNJQ010001936">
    <property type="protein sequence ID" value="CAE7155415.1"/>
    <property type="molecule type" value="Genomic_DNA"/>
</dbReference>
<accession>A0A8H3E5N2</accession>
<evidence type="ECO:0000313" key="2">
    <source>
        <dbReference type="Proteomes" id="UP000663827"/>
    </source>
</evidence>
<evidence type="ECO:0000313" key="1">
    <source>
        <dbReference type="EMBL" id="CAE7155415.1"/>
    </source>
</evidence>
<reference evidence="1" key="1">
    <citation type="submission" date="2021-01" db="EMBL/GenBank/DDBJ databases">
        <authorList>
            <person name="Kaushik A."/>
        </authorList>
    </citation>
    <scope>NUCLEOTIDE SEQUENCE</scope>
    <source>
        <strain evidence="1">AG5</strain>
    </source>
</reference>
<gene>
    <name evidence="1" type="ORF">RDB_LOCUS93442</name>
</gene>